<evidence type="ECO:0000256" key="5">
    <source>
        <dbReference type="ARBA" id="ARBA00022792"/>
    </source>
</evidence>
<reference evidence="16" key="1">
    <citation type="submission" date="2022-11" db="EMBL/GenBank/DDBJ databases">
        <authorList>
            <person name="Petersen C."/>
        </authorList>
    </citation>
    <scope>NUCLEOTIDE SEQUENCE</scope>
    <source>
        <strain evidence="16">IBT 30069</strain>
    </source>
</reference>
<evidence type="ECO:0000256" key="9">
    <source>
        <dbReference type="ARBA" id="ARBA00023128"/>
    </source>
</evidence>
<evidence type="ECO:0000256" key="2">
    <source>
        <dbReference type="ARBA" id="ARBA00006720"/>
    </source>
</evidence>
<keyword evidence="11 14" id="KW-0143">Chaperone</keyword>
<evidence type="ECO:0000256" key="8">
    <source>
        <dbReference type="ARBA" id="ARBA00023010"/>
    </source>
</evidence>
<dbReference type="InterPro" id="IPR035427">
    <property type="entry name" value="Tim10-like_dom_sf"/>
</dbReference>
<comment type="caution">
    <text evidence="16">The sequence shown here is derived from an EMBL/GenBank/DDBJ whole genome shotgun (WGS) entry which is preliminary data.</text>
</comment>
<evidence type="ECO:0000313" key="16">
    <source>
        <dbReference type="EMBL" id="KAJ5113717.1"/>
    </source>
</evidence>
<sequence>MSFLGGSSSSSASSGDVKTAVVQQLQQEAAMTNARALIQKINENCFTACVPTPGTSMSSQENTCLSSCMEKYIAMWNITSRTYINRIGVESKRMGGDASLVASMGSGL</sequence>
<keyword evidence="3 14" id="KW-0813">Transport</keyword>
<dbReference type="SUPFAM" id="SSF144122">
    <property type="entry name" value="Tim10-like"/>
    <property type="match status" value="1"/>
</dbReference>
<evidence type="ECO:0000313" key="17">
    <source>
        <dbReference type="Proteomes" id="UP001149165"/>
    </source>
</evidence>
<evidence type="ECO:0000256" key="13">
    <source>
        <dbReference type="ARBA" id="ARBA00025862"/>
    </source>
</evidence>
<dbReference type="GO" id="GO:0005743">
    <property type="term" value="C:mitochondrial inner membrane"/>
    <property type="evidence" value="ECO:0007669"/>
    <property type="project" value="UniProtKB-SubCell"/>
</dbReference>
<reference evidence="16" key="2">
    <citation type="journal article" date="2023" name="IMA Fungus">
        <title>Comparative genomic study of the Penicillium genus elucidates a diverse pangenome and 15 lateral gene transfer events.</title>
        <authorList>
            <person name="Petersen C."/>
            <person name="Sorensen T."/>
            <person name="Nielsen M.R."/>
            <person name="Sondergaard T.E."/>
            <person name="Sorensen J.L."/>
            <person name="Fitzpatrick D.A."/>
            <person name="Frisvad J.C."/>
            <person name="Nielsen K.L."/>
        </authorList>
    </citation>
    <scope>NUCLEOTIDE SEQUENCE</scope>
    <source>
        <strain evidence="16">IBT 30069</strain>
    </source>
</reference>
<comment type="domain">
    <text evidence="14">The twin CX3C motif contains 4 conserved Cys residues that form 2 disulfide bonds in the mitochondrial intermembrane space.</text>
</comment>
<evidence type="ECO:0000256" key="4">
    <source>
        <dbReference type="ARBA" id="ARBA00022723"/>
    </source>
</evidence>
<evidence type="ECO:0000256" key="14">
    <source>
        <dbReference type="RuleBase" id="RU367043"/>
    </source>
</evidence>
<evidence type="ECO:0000256" key="3">
    <source>
        <dbReference type="ARBA" id="ARBA00022448"/>
    </source>
</evidence>
<keyword evidence="6" id="KW-0862">Zinc</keyword>
<evidence type="ECO:0000256" key="12">
    <source>
        <dbReference type="ARBA" id="ARBA00025151"/>
    </source>
</evidence>
<keyword evidence="9 14" id="KW-0496">Mitochondrion</keyword>
<dbReference type="InterPro" id="IPR004217">
    <property type="entry name" value="Tim10-like"/>
</dbReference>
<protein>
    <recommendedName>
        <fullName evidence="14">Mitochondrial import inner membrane translocase subunit</fullName>
    </recommendedName>
</protein>
<keyword evidence="5 14" id="KW-0999">Mitochondrion inner membrane</keyword>
<evidence type="ECO:0000256" key="11">
    <source>
        <dbReference type="ARBA" id="ARBA00023186"/>
    </source>
</evidence>
<dbReference type="Gene3D" id="1.10.287.810">
    <property type="entry name" value="Mitochondrial import inner membrane translocase subunit tim13 like domains"/>
    <property type="match status" value="1"/>
</dbReference>
<organism evidence="16 17">
    <name type="scientific">Penicillium angulare</name>
    <dbReference type="NCBI Taxonomy" id="116970"/>
    <lineage>
        <taxon>Eukaryota</taxon>
        <taxon>Fungi</taxon>
        <taxon>Dikarya</taxon>
        <taxon>Ascomycota</taxon>
        <taxon>Pezizomycotina</taxon>
        <taxon>Eurotiomycetes</taxon>
        <taxon>Eurotiomycetidae</taxon>
        <taxon>Eurotiales</taxon>
        <taxon>Aspergillaceae</taxon>
        <taxon>Penicillium</taxon>
    </lineage>
</organism>
<comment type="subcellular location">
    <subcellularLocation>
        <location evidence="1 14">Mitochondrion inner membrane</location>
        <topology evidence="1 14">Peripheral membrane protein</topology>
        <orientation evidence="1 14">Intermembrane side</orientation>
    </subcellularLocation>
</comment>
<dbReference type="GO" id="GO:0046872">
    <property type="term" value="F:metal ion binding"/>
    <property type="evidence" value="ECO:0007669"/>
    <property type="project" value="UniProtKB-KW"/>
</dbReference>
<keyword evidence="17" id="KW-1185">Reference proteome</keyword>
<evidence type="ECO:0000256" key="6">
    <source>
        <dbReference type="ARBA" id="ARBA00022833"/>
    </source>
</evidence>
<dbReference type="OrthoDB" id="7813104at2759"/>
<dbReference type="EMBL" id="JAPQKH010000002">
    <property type="protein sequence ID" value="KAJ5113717.1"/>
    <property type="molecule type" value="Genomic_DNA"/>
</dbReference>
<evidence type="ECO:0000256" key="1">
    <source>
        <dbReference type="ARBA" id="ARBA00004137"/>
    </source>
</evidence>
<dbReference type="FunFam" id="1.10.287.810:FF:000001">
    <property type="entry name" value="mitochondrial import inner membrane translocase subunit TIM13"/>
    <property type="match status" value="1"/>
</dbReference>
<evidence type="ECO:0000259" key="15">
    <source>
        <dbReference type="Pfam" id="PF02953"/>
    </source>
</evidence>
<dbReference type="GO" id="GO:0042719">
    <property type="term" value="C:mitochondrial intermembrane space chaperone complex"/>
    <property type="evidence" value="ECO:0007669"/>
    <property type="project" value="UniProtKB-ARBA"/>
</dbReference>
<gene>
    <name evidence="16" type="ORF">N7456_002251</name>
</gene>
<dbReference type="Proteomes" id="UP001149165">
    <property type="component" value="Unassembled WGS sequence"/>
</dbReference>
<comment type="subunit">
    <text evidence="13">Heterohexamer; composed of 3 copies of TIM8 and 3 copies of TIM13, named soluble 70 kDa complex. Associates with the TIM22 complex, whose core is composed of TIM22 and TIM54. Interacts with the transmembrane regions of multi-pass transmembrane proteins in transit.</text>
</comment>
<keyword evidence="5 14" id="KW-0472">Membrane</keyword>
<dbReference type="Pfam" id="PF02953">
    <property type="entry name" value="zf-Tim10_DDP"/>
    <property type="match status" value="1"/>
</dbReference>
<name>A0A9W9KQ18_9EURO</name>
<keyword evidence="4" id="KW-0479">Metal-binding</keyword>
<evidence type="ECO:0000256" key="10">
    <source>
        <dbReference type="ARBA" id="ARBA00023157"/>
    </source>
</evidence>
<proteinExistence type="inferred from homology"/>
<keyword evidence="8 14" id="KW-0811">Translocation</keyword>
<dbReference type="GO" id="GO:0045039">
    <property type="term" value="P:protein insertion into mitochondrial inner membrane"/>
    <property type="evidence" value="ECO:0007669"/>
    <property type="project" value="UniProtKB-ARBA"/>
</dbReference>
<accession>A0A9W9KQ18</accession>
<dbReference type="AlphaFoldDB" id="A0A9W9KQ18"/>
<comment type="similarity">
    <text evidence="2 14">Belongs to the small Tim family.</text>
</comment>
<keyword evidence="7 14" id="KW-0653">Protein transport</keyword>
<comment type="function">
    <text evidence="12">Mitochondrial intermembrane chaperone that participates in the import and insertion of some multi-pass transmembrane proteins into the mitochondrial inner membrane. Also required for the transfer of beta-barrel precursors from the TOM complex to the sorting and assembly machinery (SAM complex) of the outer membrane. Acts as a chaperone-like protein that protects the hydrophobic precursors from aggregation and guide them through the mitochondrial intermembrane space. The TIM8-TIM13 complex is non essential and only mediates the import of few proteins, while the predominant TIM9-TIM10 70 kDa complex is crucial and mediates the import of much more proteins.</text>
</comment>
<feature type="domain" description="Tim10-like" evidence="15">
    <location>
        <begin position="23"/>
        <end position="84"/>
    </location>
</feature>
<keyword evidence="10 14" id="KW-1015">Disulfide bond</keyword>
<evidence type="ECO:0000256" key="7">
    <source>
        <dbReference type="ARBA" id="ARBA00022927"/>
    </source>
</evidence>
<dbReference type="GO" id="GO:0015031">
    <property type="term" value="P:protein transport"/>
    <property type="evidence" value="ECO:0007669"/>
    <property type="project" value="UniProtKB-KW"/>
</dbReference>